<dbReference type="Gene3D" id="2.170.120.40">
    <property type="entry name" value="YbbR-like domain"/>
    <property type="match status" value="1"/>
</dbReference>
<dbReference type="HOGENOM" id="CLU_069602_0_0_10"/>
<dbReference type="STRING" id="679937.Bcop_2365"/>
<accession>F3ZNI3</accession>
<dbReference type="InterPro" id="IPR053154">
    <property type="entry name" value="c-di-AMP_regulator"/>
</dbReference>
<keyword evidence="1" id="KW-0472">Membrane</keyword>
<dbReference type="Pfam" id="PF07949">
    <property type="entry name" value="YbbR"/>
    <property type="match status" value="1"/>
</dbReference>
<organism evidence="2 3">
    <name type="scientific">Bacteroides coprosuis DSM 18011</name>
    <dbReference type="NCBI Taxonomy" id="679937"/>
    <lineage>
        <taxon>Bacteria</taxon>
        <taxon>Pseudomonadati</taxon>
        <taxon>Bacteroidota</taxon>
        <taxon>Bacteroidia</taxon>
        <taxon>Bacteroidales</taxon>
        <taxon>Bacteroidaceae</taxon>
        <taxon>Bacteroides</taxon>
    </lineage>
</organism>
<evidence type="ECO:0000313" key="2">
    <source>
        <dbReference type="EMBL" id="EGJ72518.1"/>
    </source>
</evidence>
<gene>
    <name evidence="2" type="ORF">Bcop_2365</name>
</gene>
<protein>
    <submittedName>
        <fullName evidence="2">YbbR family protein</fullName>
    </submittedName>
</protein>
<dbReference type="EMBL" id="CM001167">
    <property type="protein sequence ID" value="EGJ72518.1"/>
    <property type="molecule type" value="Genomic_DNA"/>
</dbReference>
<keyword evidence="3" id="KW-1185">Reference proteome</keyword>
<keyword evidence="1" id="KW-0812">Transmembrane</keyword>
<reference evidence="2 3" key="1">
    <citation type="journal article" date="2011" name="Stand. Genomic Sci.">
        <title>Non-contiguous finished genome sequence of Bacteroides coprosuis type strain (PC139).</title>
        <authorList>
            <person name="Land M."/>
            <person name="Held B."/>
            <person name="Gronow S."/>
            <person name="Abt B."/>
            <person name="Lucas S."/>
            <person name="Del Rio T.G."/>
            <person name="Nolan M."/>
            <person name="Tice H."/>
            <person name="Cheng J.F."/>
            <person name="Pitluck S."/>
            <person name="Liolios K."/>
            <person name="Pagani I."/>
            <person name="Ivanova N."/>
            <person name="Mavromatis K."/>
            <person name="Mikhailova N."/>
            <person name="Pati A."/>
            <person name="Tapia R."/>
            <person name="Han C."/>
            <person name="Goodwin L."/>
            <person name="Chen A."/>
            <person name="Palaniappan K."/>
            <person name="Hauser L."/>
            <person name="Brambilla E.M."/>
            <person name="Rohde M."/>
            <person name="Goker M."/>
            <person name="Detter J.C."/>
            <person name="Woyke T."/>
            <person name="Bristow J."/>
            <person name="Eisen J.A."/>
            <person name="Markowitz V."/>
            <person name="Hugenholtz P."/>
            <person name="Kyrpides N.C."/>
            <person name="Klenk H.P."/>
            <person name="Lapidus A."/>
        </authorList>
    </citation>
    <scope>NUCLEOTIDE SEQUENCE [LARGE SCALE GENOMIC DNA]</scope>
    <source>
        <strain evidence="2 3">DSM 18011</strain>
    </source>
</reference>
<dbReference type="PANTHER" id="PTHR37804:SF1">
    <property type="entry name" value="CDAA REGULATORY PROTEIN CDAR"/>
    <property type="match status" value="1"/>
</dbReference>
<evidence type="ECO:0000256" key="1">
    <source>
        <dbReference type="SAM" id="Phobius"/>
    </source>
</evidence>
<dbReference type="InterPro" id="IPR012505">
    <property type="entry name" value="YbbR"/>
</dbReference>
<dbReference type="AlphaFoldDB" id="F3ZNI3"/>
<keyword evidence="1" id="KW-1133">Transmembrane helix</keyword>
<evidence type="ECO:0000313" key="3">
    <source>
        <dbReference type="Proteomes" id="UP000018439"/>
    </source>
</evidence>
<dbReference type="Proteomes" id="UP000018439">
    <property type="component" value="Chromosome"/>
</dbReference>
<name>F3ZNI3_9BACE</name>
<dbReference type="Gene3D" id="2.170.120.30">
    <property type="match status" value="1"/>
</dbReference>
<proteinExistence type="predicted"/>
<dbReference type="eggNOG" id="COG4856">
    <property type="taxonomic scope" value="Bacteria"/>
</dbReference>
<sequence length="339" mass="39106">MFNTQNIKKTFLQIFRQIKDFLLKPKSREFFIFLFFFFIASGFWFLQTLNEEYDTDFSIPLHLNNLPDNIVLTNDPVSALSVRVRDKGTVLMNYKLSRKLPPIELDYSQLAKQKQNHIQFSAVVLEKQILSKFNVSSKLLSIQPDSLEYIFAKGKGKRIPVSFRGKIEASQQYFVTDTIFEPDSVSIYAPSALLNQVDTAFTEETELLGLSDSTTIKIPLQYMKGVKFVPNYVILHLPTDIVTEKTVKVPLRGINFPQDKMLRTFPSYVEVTFQIGTRSFNTISEADFAINIDYWDLRSLEGDTYQIKITKAPSQAKKVRVWPTNVDFLIEKKTTQTND</sequence>
<dbReference type="OrthoDB" id="1115707at2"/>
<feature type="transmembrane region" description="Helical" evidence="1">
    <location>
        <begin position="30"/>
        <end position="46"/>
    </location>
</feature>
<dbReference type="PANTHER" id="PTHR37804">
    <property type="entry name" value="CDAA REGULATORY PROTEIN CDAR"/>
    <property type="match status" value="1"/>
</dbReference>